<evidence type="ECO:0000313" key="1">
    <source>
        <dbReference type="EMBL" id="EFH88857.1"/>
    </source>
</evidence>
<dbReference type="RefSeq" id="WP_007905047.1">
    <property type="nucleotide sequence ID" value="NZ_ADVG01000001.1"/>
</dbReference>
<proteinExistence type="predicted"/>
<protein>
    <submittedName>
        <fullName evidence="1">Uncharacterized protein</fullName>
    </submittedName>
</protein>
<accession>D6TGS8</accession>
<organism evidence="1 2">
    <name type="scientific">Ktedonobacter racemifer DSM 44963</name>
    <dbReference type="NCBI Taxonomy" id="485913"/>
    <lineage>
        <taxon>Bacteria</taxon>
        <taxon>Bacillati</taxon>
        <taxon>Chloroflexota</taxon>
        <taxon>Ktedonobacteria</taxon>
        <taxon>Ktedonobacterales</taxon>
        <taxon>Ktedonobacteraceae</taxon>
        <taxon>Ktedonobacter</taxon>
    </lineage>
</organism>
<sequence length="43" mass="4602">MKKDLLMQEIQDHLPSTGALITEPLTLAQVAKLATTAAQARAL</sequence>
<dbReference type="InParanoid" id="D6TGS8"/>
<keyword evidence="2" id="KW-1185">Reference proteome</keyword>
<dbReference type="Proteomes" id="UP000004508">
    <property type="component" value="Unassembled WGS sequence"/>
</dbReference>
<comment type="caution">
    <text evidence="1">The sequence shown here is derived from an EMBL/GenBank/DDBJ whole genome shotgun (WGS) entry which is preliminary data.</text>
</comment>
<gene>
    <name evidence="1" type="ORF">Krac_10361</name>
</gene>
<dbReference type="EMBL" id="ADVG01000001">
    <property type="protein sequence ID" value="EFH88857.1"/>
    <property type="molecule type" value="Genomic_DNA"/>
</dbReference>
<dbReference type="AlphaFoldDB" id="D6TGS8"/>
<reference evidence="1 2" key="1">
    <citation type="journal article" date="2011" name="Stand. Genomic Sci.">
        <title>Non-contiguous finished genome sequence and contextual data of the filamentous soil bacterium Ktedonobacter racemifer type strain (SOSP1-21).</title>
        <authorList>
            <person name="Chang Y.J."/>
            <person name="Land M."/>
            <person name="Hauser L."/>
            <person name="Chertkov O."/>
            <person name="Del Rio T.G."/>
            <person name="Nolan M."/>
            <person name="Copeland A."/>
            <person name="Tice H."/>
            <person name="Cheng J.F."/>
            <person name="Lucas S."/>
            <person name="Han C."/>
            <person name="Goodwin L."/>
            <person name="Pitluck S."/>
            <person name="Ivanova N."/>
            <person name="Ovchinikova G."/>
            <person name="Pati A."/>
            <person name="Chen A."/>
            <person name="Palaniappan K."/>
            <person name="Mavromatis K."/>
            <person name="Liolios K."/>
            <person name="Brettin T."/>
            <person name="Fiebig A."/>
            <person name="Rohde M."/>
            <person name="Abt B."/>
            <person name="Goker M."/>
            <person name="Detter J.C."/>
            <person name="Woyke T."/>
            <person name="Bristow J."/>
            <person name="Eisen J.A."/>
            <person name="Markowitz V."/>
            <person name="Hugenholtz P."/>
            <person name="Kyrpides N.C."/>
            <person name="Klenk H.P."/>
            <person name="Lapidus A."/>
        </authorList>
    </citation>
    <scope>NUCLEOTIDE SEQUENCE [LARGE SCALE GENOMIC DNA]</scope>
    <source>
        <strain evidence="2">DSM 44963</strain>
    </source>
</reference>
<name>D6TGS8_KTERA</name>
<evidence type="ECO:0000313" key="2">
    <source>
        <dbReference type="Proteomes" id="UP000004508"/>
    </source>
</evidence>